<comment type="caution">
    <text evidence="1">The sequence shown here is derived from an EMBL/GenBank/DDBJ whole genome shotgun (WGS) entry which is preliminary data.</text>
</comment>
<proteinExistence type="predicted"/>
<dbReference type="InterPro" id="IPR013813">
    <property type="entry name" value="Endoribo_LPSP/chorism_mut-like"/>
</dbReference>
<accession>A0A0B3S2N0</accession>
<reference evidence="1 2" key="1">
    <citation type="submission" date="2014-10" db="EMBL/GenBank/DDBJ databases">
        <title>Genome sequence of Ponticoccus sp. strain UMTAT08 isolated from clonal culture of toxic dinoflagellate Alexandrium tamiyavanichii.</title>
        <authorList>
            <person name="Gan H.Y."/>
            <person name="Muhd D.-D."/>
            <person name="Mohd Noor M.E."/>
            <person name="Yeong Y.S."/>
            <person name="Usup G."/>
        </authorList>
    </citation>
    <scope>NUCLEOTIDE SEQUENCE [LARGE SCALE GENOMIC DNA]</scope>
    <source>
        <strain evidence="1 2">UMTAT08</strain>
    </source>
</reference>
<dbReference type="SUPFAM" id="SSF55298">
    <property type="entry name" value="YjgF-like"/>
    <property type="match status" value="1"/>
</dbReference>
<dbReference type="PANTHER" id="PTHR43760">
    <property type="entry name" value="ENDORIBONUCLEASE-RELATED"/>
    <property type="match status" value="1"/>
</dbReference>
<organism evidence="1 2">
    <name type="scientific">Mameliella alba</name>
    <dbReference type="NCBI Taxonomy" id="561184"/>
    <lineage>
        <taxon>Bacteria</taxon>
        <taxon>Pseudomonadati</taxon>
        <taxon>Pseudomonadota</taxon>
        <taxon>Alphaproteobacteria</taxon>
        <taxon>Rhodobacterales</taxon>
        <taxon>Roseobacteraceae</taxon>
        <taxon>Mameliella</taxon>
    </lineage>
</organism>
<evidence type="ECO:0000313" key="2">
    <source>
        <dbReference type="Proteomes" id="UP000030960"/>
    </source>
</evidence>
<dbReference type="EMBL" id="JSUQ01000020">
    <property type="protein sequence ID" value="KHQ50936.1"/>
    <property type="molecule type" value="Genomic_DNA"/>
</dbReference>
<name>A0A0B3S2N0_9RHOB</name>
<evidence type="ECO:0000313" key="1">
    <source>
        <dbReference type="EMBL" id="KHQ50936.1"/>
    </source>
</evidence>
<sequence length="157" mass="16832">MSQNVVLPDPIGTEYQYVMAARHGRVILLASQIPKTDPRTIHAAGRCGEAIDMETACESARLAAGQVLAWLAKERRPDEEVDRVLRLQVYVAVGDDGFDISTVADAASERIIAALGQAGRHPRTVLGVSRLPRNAPVMLEATVALKAVEPGDKARGP</sequence>
<dbReference type="AlphaFoldDB" id="A0A0B3S2N0"/>
<dbReference type="STRING" id="561184.SAMN05216376_102501"/>
<dbReference type="PANTHER" id="PTHR43760:SF1">
    <property type="entry name" value="ENDORIBONUCLEASE L-PSP_CHORISMATE MUTASE-LIKE DOMAIN-CONTAINING PROTEIN"/>
    <property type="match status" value="1"/>
</dbReference>
<dbReference type="Gene3D" id="3.30.1330.40">
    <property type="entry name" value="RutC-like"/>
    <property type="match status" value="1"/>
</dbReference>
<keyword evidence="2" id="KW-1185">Reference proteome</keyword>
<dbReference type="RefSeq" id="WP_052244739.1">
    <property type="nucleotide sequence ID" value="NZ_JSUQ01000020.1"/>
</dbReference>
<dbReference type="Proteomes" id="UP000030960">
    <property type="component" value="Unassembled WGS sequence"/>
</dbReference>
<dbReference type="CDD" id="cd02199">
    <property type="entry name" value="YjgF_YER057c_UK114_like_1"/>
    <property type="match status" value="1"/>
</dbReference>
<gene>
    <name evidence="1" type="ORF">OA50_04303</name>
</gene>
<dbReference type="InterPro" id="IPR035959">
    <property type="entry name" value="RutC-like_sf"/>
</dbReference>
<protein>
    <submittedName>
        <fullName evidence="1">Endoribonuclease L-PSP</fullName>
    </submittedName>
</protein>